<dbReference type="RefSeq" id="XP_025521272.1">
    <property type="nucleotide sequence ID" value="XM_025654670.1"/>
</dbReference>
<protein>
    <submittedName>
        <fullName evidence="1">Uncharacterized protein</fullName>
    </submittedName>
</protein>
<dbReference type="AlphaFoldDB" id="A0A8G1VSV6"/>
<dbReference type="EMBL" id="KZ825054">
    <property type="protein sequence ID" value="RAH63350.1"/>
    <property type="molecule type" value="Genomic_DNA"/>
</dbReference>
<gene>
    <name evidence="1" type="ORF">BO85DRAFT_21875</name>
</gene>
<reference evidence="1 2" key="1">
    <citation type="submission" date="2018-02" db="EMBL/GenBank/DDBJ databases">
        <title>The genomes of Aspergillus section Nigri reveals drivers in fungal speciation.</title>
        <authorList>
            <consortium name="DOE Joint Genome Institute"/>
            <person name="Vesth T.C."/>
            <person name="Nybo J."/>
            <person name="Theobald S."/>
            <person name="Brandl J."/>
            <person name="Frisvad J.C."/>
            <person name="Nielsen K.F."/>
            <person name="Lyhne E.K."/>
            <person name="Kogle M.E."/>
            <person name="Kuo A."/>
            <person name="Riley R."/>
            <person name="Clum A."/>
            <person name="Nolan M."/>
            <person name="Lipzen A."/>
            <person name="Salamov A."/>
            <person name="Henrissat B."/>
            <person name="Wiebenga A."/>
            <person name="De vries R.P."/>
            <person name="Grigoriev I.V."/>
            <person name="Mortensen U.H."/>
            <person name="Andersen M.R."/>
            <person name="Baker S.E."/>
        </authorList>
    </citation>
    <scope>NUCLEOTIDE SEQUENCE [LARGE SCALE GENOMIC DNA]</scope>
    <source>
        <strain evidence="1 2">CBS 112811</strain>
    </source>
</reference>
<name>A0A8G1VSV6_9EURO</name>
<keyword evidence="2" id="KW-1185">Reference proteome</keyword>
<proteinExistence type="predicted"/>
<evidence type="ECO:0000313" key="1">
    <source>
        <dbReference type="EMBL" id="RAH63350.1"/>
    </source>
</evidence>
<organism evidence="1 2">
    <name type="scientific">Aspergillus piperis CBS 112811</name>
    <dbReference type="NCBI Taxonomy" id="1448313"/>
    <lineage>
        <taxon>Eukaryota</taxon>
        <taxon>Fungi</taxon>
        <taxon>Dikarya</taxon>
        <taxon>Ascomycota</taxon>
        <taxon>Pezizomycotina</taxon>
        <taxon>Eurotiomycetes</taxon>
        <taxon>Eurotiomycetidae</taxon>
        <taxon>Eurotiales</taxon>
        <taxon>Aspergillaceae</taxon>
        <taxon>Aspergillus</taxon>
        <taxon>Aspergillus subgen. Circumdati</taxon>
    </lineage>
</organism>
<accession>A0A8G1VSV6</accession>
<evidence type="ECO:0000313" key="2">
    <source>
        <dbReference type="Proteomes" id="UP000249526"/>
    </source>
</evidence>
<sequence length="98" mass="11249">MSPTARTRIPSDLGIRKAPPPGTWRLRRPGFRVRFHSSLTWVGLQWHFYLLQPLNTRSCASQDSLSVARHLLHRNSFSLFARSALTSGATFRYPCHPF</sequence>
<dbReference type="GeneID" id="37158072"/>
<dbReference type="Proteomes" id="UP000249526">
    <property type="component" value="Unassembled WGS sequence"/>
</dbReference>